<keyword evidence="2" id="KW-1133">Transmembrane helix</keyword>
<dbReference type="Proteomes" id="UP000233766">
    <property type="component" value="Unassembled WGS sequence"/>
</dbReference>
<sequence length="86" mass="8846">MTQSTQETLALTTDLARASVPLGSVVILWCAVVWNSPTYLALALLAVCASCVAVRPDTSLGSDRGIPSPDAGDPSIHASGDLPKPQ</sequence>
<reference evidence="3 4" key="1">
    <citation type="submission" date="2017-12" db="EMBL/GenBank/DDBJ databases">
        <title>Sequencing the genomes of 1000 Actinobacteria strains.</title>
        <authorList>
            <person name="Klenk H.-P."/>
        </authorList>
    </citation>
    <scope>NUCLEOTIDE SEQUENCE [LARGE SCALE GENOMIC DNA]</scope>
    <source>
        <strain evidence="3 4">DSM 44489</strain>
    </source>
</reference>
<name>A0A2N3VGX4_9NOCA</name>
<feature type="transmembrane region" description="Helical" evidence="2">
    <location>
        <begin position="26"/>
        <end position="54"/>
    </location>
</feature>
<keyword evidence="2" id="KW-0812">Transmembrane</keyword>
<protein>
    <submittedName>
        <fullName evidence="3">Uncharacterized protein</fullName>
    </submittedName>
</protein>
<comment type="caution">
    <text evidence="3">The sequence shown here is derived from an EMBL/GenBank/DDBJ whole genome shotgun (WGS) entry which is preliminary data.</text>
</comment>
<dbReference type="EMBL" id="PJMW01000002">
    <property type="protein sequence ID" value="PKV80853.1"/>
    <property type="molecule type" value="Genomic_DNA"/>
</dbReference>
<keyword evidence="4" id="KW-1185">Reference proteome</keyword>
<evidence type="ECO:0000313" key="3">
    <source>
        <dbReference type="EMBL" id="PKV80853.1"/>
    </source>
</evidence>
<gene>
    <name evidence="3" type="ORF">ATK86_5290</name>
</gene>
<feature type="region of interest" description="Disordered" evidence="1">
    <location>
        <begin position="58"/>
        <end position="86"/>
    </location>
</feature>
<dbReference type="RefSeq" id="WP_101466704.1">
    <property type="nucleotide sequence ID" value="NZ_PJMW01000002.1"/>
</dbReference>
<evidence type="ECO:0000313" key="4">
    <source>
        <dbReference type="Proteomes" id="UP000233766"/>
    </source>
</evidence>
<organism evidence="3 4">
    <name type="scientific">Nocardia fluminea</name>
    <dbReference type="NCBI Taxonomy" id="134984"/>
    <lineage>
        <taxon>Bacteria</taxon>
        <taxon>Bacillati</taxon>
        <taxon>Actinomycetota</taxon>
        <taxon>Actinomycetes</taxon>
        <taxon>Mycobacteriales</taxon>
        <taxon>Nocardiaceae</taxon>
        <taxon>Nocardia</taxon>
    </lineage>
</organism>
<evidence type="ECO:0000256" key="1">
    <source>
        <dbReference type="SAM" id="MobiDB-lite"/>
    </source>
</evidence>
<accession>A0A2N3VGX4</accession>
<keyword evidence="2" id="KW-0472">Membrane</keyword>
<proteinExistence type="predicted"/>
<dbReference type="AlphaFoldDB" id="A0A2N3VGX4"/>
<evidence type="ECO:0000256" key="2">
    <source>
        <dbReference type="SAM" id="Phobius"/>
    </source>
</evidence>